<dbReference type="KEGG" id="cpi:Cpin_2113"/>
<dbReference type="EMBL" id="CP001699">
    <property type="protein sequence ID" value="ACU59606.1"/>
    <property type="molecule type" value="Genomic_DNA"/>
</dbReference>
<evidence type="ECO:0000313" key="2">
    <source>
        <dbReference type="Proteomes" id="UP000002215"/>
    </source>
</evidence>
<name>A0A979G2I1_CHIPD</name>
<proteinExistence type="predicted"/>
<gene>
    <name evidence="1" type="ordered locus">Cpin_2113</name>
</gene>
<accession>A0A979G2I1</accession>
<sequence length="31" mass="3399">MTGYDPGYQQADLAEMSGQLAFYRSLGGGWK</sequence>
<dbReference type="AlphaFoldDB" id="A0A979G2I1"/>
<reference evidence="1 2" key="2">
    <citation type="journal article" date="2010" name="Stand. Genomic Sci.">
        <title>Complete genome sequence of Chitinophaga pinensis type strain (UQM 2034).</title>
        <authorList>
            <person name="Glavina Del Rio T."/>
            <person name="Abt B."/>
            <person name="Spring S."/>
            <person name="Lapidus A."/>
            <person name="Nolan M."/>
            <person name="Tice H."/>
            <person name="Copeland A."/>
            <person name="Cheng J.F."/>
            <person name="Chen F."/>
            <person name="Bruce D."/>
            <person name="Goodwin L."/>
            <person name="Pitluck S."/>
            <person name="Ivanova N."/>
            <person name="Mavromatis K."/>
            <person name="Mikhailova N."/>
            <person name="Pati A."/>
            <person name="Chen A."/>
            <person name="Palaniappan K."/>
            <person name="Land M."/>
            <person name="Hauser L."/>
            <person name="Chang Y.J."/>
            <person name="Jeffries C.D."/>
            <person name="Chain P."/>
            <person name="Saunders E."/>
            <person name="Detter J.C."/>
            <person name="Brettin T."/>
            <person name="Rohde M."/>
            <person name="Goker M."/>
            <person name="Bristow J."/>
            <person name="Eisen J.A."/>
            <person name="Markowitz V."/>
            <person name="Hugenholtz P."/>
            <person name="Kyrpides N.C."/>
            <person name="Klenk H.P."/>
            <person name="Lucas S."/>
        </authorList>
    </citation>
    <scope>NUCLEOTIDE SEQUENCE [LARGE SCALE GENOMIC DNA]</scope>
    <source>
        <strain evidence="2">ATCC 43595 / DSM 2588 / LMG 13176 / NBRC 15968 / NCIMB 11800 / UQM 2034</strain>
    </source>
</reference>
<protein>
    <submittedName>
        <fullName evidence="1">Uncharacterized protein</fullName>
    </submittedName>
</protein>
<reference evidence="2" key="1">
    <citation type="submission" date="2009-08" db="EMBL/GenBank/DDBJ databases">
        <title>The complete genome of Chitinophaga pinensis DSM 2588.</title>
        <authorList>
            <consortium name="US DOE Joint Genome Institute (JGI-PGF)"/>
            <person name="Lucas S."/>
            <person name="Copeland A."/>
            <person name="Lapidus A."/>
            <person name="Glavina del Rio T."/>
            <person name="Dalin E."/>
            <person name="Tice H."/>
            <person name="Bruce D."/>
            <person name="Goodwin L."/>
            <person name="Pitluck S."/>
            <person name="Kyrpides N."/>
            <person name="Mavromatis K."/>
            <person name="Ivanova N."/>
            <person name="Mikhailova N."/>
            <person name="Sims D."/>
            <person name="Meinche L."/>
            <person name="Brettin T."/>
            <person name="Detter J.C."/>
            <person name="Han C."/>
            <person name="Larimer F."/>
            <person name="Land M."/>
            <person name="Hauser L."/>
            <person name="Markowitz V."/>
            <person name="Cheng J.-F."/>
            <person name="Hugenholtz P."/>
            <person name="Woyke T."/>
            <person name="Wu D."/>
            <person name="Spring S."/>
            <person name="Klenk H.-P."/>
            <person name="Eisen J.A."/>
        </authorList>
    </citation>
    <scope>NUCLEOTIDE SEQUENCE [LARGE SCALE GENOMIC DNA]</scope>
    <source>
        <strain evidence="2">ATCC 43595 / DSM 2588 / LMG 13176 / NBRC 15968 / NCIMB 11800 / UQM 2034</strain>
    </source>
</reference>
<dbReference type="Proteomes" id="UP000002215">
    <property type="component" value="Chromosome"/>
</dbReference>
<organism evidence="1 2">
    <name type="scientific">Chitinophaga pinensis (strain ATCC 43595 / DSM 2588 / LMG 13176 / NBRC 15968 / NCIMB 11800 / UQM 2034)</name>
    <dbReference type="NCBI Taxonomy" id="485918"/>
    <lineage>
        <taxon>Bacteria</taxon>
        <taxon>Pseudomonadati</taxon>
        <taxon>Bacteroidota</taxon>
        <taxon>Chitinophagia</taxon>
        <taxon>Chitinophagales</taxon>
        <taxon>Chitinophagaceae</taxon>
        <taxon>Chitinophaga</taxon>
    </lineage>
</organism>
<evidence type="ECO:0000313" key="1">
    <source>
        <dbReference type="EMBL" id="ACU59606.1"/>
    </source>
</evidence>